<dbReference type="SMART" id="SM00034">
    <property type="entry name" value="CLECT"/>
    <property type="match status" value="1"/>
</dbReference>
<keyword evidence="1 3" id="KW-0420">Kringle</keyword>
<dbReference type="Proteomes" id="UP000683360">
    <property type="component" value="Unassembled WGS sequence"/>
</dbReference>
<dbReference type="GO" id="GO:0005886">
    <property type="term" value="C:plasma membrane"/>
    <property type="evidence" value="ECO:0007669"/>
    <property type="project" value="TreeGrafter"/>
</dbReference>
<dbReference type="InterPro" id="IPR016186">
    <property type="entry name" value="C-type_lectin-like/link_sf"/>
</dbReference>
<evidence type="ECO:0000259" key="5">
    <source>
        <dbReference type="PROSITE" id="PS50041"/>
    </source>
</evidence>
<keyword evidence="7" id="KW-0378">Hydrolase</keyword>
<feature type="chain" id="PRO_5035902261" evidence="4">
    <location>
        <begin position="18"/>
        <end position="541"/>
    </location>
</feature>
<dbReference type="InterPro" id="IPR013806">
    <property type="entry name" value="Kringle-like"/>
</dbReference>
<dbReference type="Pfam" id="PF16472">
    <property type="entry name" value="DUF5050"/>
    <property type="match status" value="1"/>
</dbReference>
<proteinExistence type="predicted"/>
<dbReference type="Gene3D" id="2.120.10.30">
    <property type="entry name" value="TolB, C-terminal domain"/>
    <property type="match status" value="1"/>
</dbReference>
<dbReference type="Pfam" id="PF00051">
    <property type="entry name" value="Kringle"/>
    <property type="match status" value="1"/>
</dbReference>
<dbReference type="Gene3D" id="3.10.100.10">
    <property type="entry name" value="Mannose-Binding Protein A, subunit A"/>
    <property type="match status" value="1"/>
</dbReference>
<dbReference type="InterPro" id="IPR000001">
    <property type="entry name" value="Kringle"/>
</dbReference>
<keyword evidence="8" id="KW-1185">Reference proteome</keyword>
<dbReference type="SUPFAM" id="SSF56436">
    <property type="entry name" value="C-type lectin-like"/>
    <property type="match status" value="1"/>
</dbReference>
<evidence type="ECO:0000313" key="7">
    <source>
        <dbReference type="EMBL" id="CAG2185762.1"/>
    </source>
</evidence>
<dbReference type="PROSITE" id="PS00021">
    <property type="entry name" value="KRINGLE_1"/>
    <property type="match status" value="1"/>
</dbReference>
<dbReference type="Pfam" id="PF00059">
    <property type="entry name" value="Lectin_C"/>
    <property type="match status" value="1"/>
</dbReference>
<dbReference type="OrthoDB" id="5958943at2759"/>
<organism evidence="7 8">
    <name type="scientific">Mytilus edulis</name>
    <name type="common">Blue mussel</name>
    <dbReference type="NCBI Taxonomy" id="6550"/>
    <lineage>
        <taxon>Eukaryota</taxon>
        <taxon>Metazoa</taxon>
        <taxon>Spiralia</taxon>
        <taxon>Lophotrochozoa</taxon>
        <taxon>Mollusca</taxon>
        <taxon>Bivalvia</taxon>
        <taxon>Autobranchia</taxon>
        <taxon>Pteriomorphia</taxon>
        <taxon>Mytilida</taxon>
        <taxon>Mytiloidea</taxon>
        <taxon>Mytilidae</taxon>
        <taxon>Mytilinae</taxon>
        <taxon>Mytilus</taxon>
    </lineage>
</organism>
<sequence>MVVLIIVICLIIQGVQSKLIFSTTGKIKEINLENGEVSELFTNVESNVHSMDYDYTHGYIYFSRNDKNDISRFRYPSNQPYNYEVVTVADRPIGVAVDPVYNHVYWTERYTGKLYRCNVDGSNKAFILEDGQLYALAFDRFNRWLYYSTYDVINRSIKRVRLDGTEKQTMFNVHPEHVTGLSIDSNDREIIYWMEHDKGNLKSRNADGTNDKVYSTNTASTNVGIHVYSSKIYCSNNRRILMVTLRPATTVNVLYADTGQVLSVFYHDEQFIFKRQLISNRYQSTMAFPTTYAHFCEILVLGILAVHVAAKECVDNVEGKDYTGTINTTKNGLKCKDWSNTGSNMTLDTQRLLADQHNYCRNPDSDPFGPWCYTTDDDTLWETCDIPFCEGASTPGWAYWTHGWQQFEDSCYLIKYTKENWYGAKFYCKDNLDAYLAEIKTAGENQLLMSILPKPTIDDTDLEVWLGANTFNAKRRYIWKTSLTDFDFTDWGPGEPNGRSYEHCMSTHMYSDGKLHWNDRGCLTKHFFVCEKSVGPSGCGE</sequence>
<keyword evidence="4" id="KW-0732">Signal</keyword>
<dbReference type="GO" id="GO:0060070">
    <property type="term" value="P:canonical Wnt signaling pathway"/>
    <property type="evidence" value="ECO:0007669"/>
    <property type="project" value="TreeGrafter"/>
</dbReference>
<evidence type="ECO:0000256" key="2">
    <source>
        <dbReference type="ARBA" id="ARBA00023157"/>
    </source>
</evidence>
<dbReference type="SUPFAM" id="SSF63825">
    <property type="entry name" value="YWTD domain"/>
    <property type="match status" value="1"/>
</dbReference>
<dbReference type="GO" id="GO:0017147">
    <property type="term" value="F:Wnt-protein binding"/>
    <property type="evidence" value="ECO:0007669"/>
    <property type="project" value="TreeGrafter"/>
</dbReference>
<dbReference type="PROSITE" id="PS50070">
    <property type="entry name" value="KRINGLE_2"/>
    <property type="match status" value="1"/>
</dbReference>
<dbReference type="EC" id="3.4.21.7" evidence="7"/>
<dbReference type="InterPro" id="IPR011042">
    <property type="entry name" value="6-blade_b-propeller_TolB-like"/>
</dbReference>
<comment type="caution">
    <text evidence="3">Lacks conserved residue(s) required for the propagation of feature annotation.</text>
</comment>
<dbReference type="InterPro" id="IPR016187">
    <property type="entry name" value="CTDL_fold"/>
</dbReference>
<evidence type="ECO:0000313" key="8">
    <source>
        <dbReference type="Proteomes" id="UP000683360"/>
    </source>
</evidence>
<dbReference type="InterPro" id="IPR050778">
    <property type="entry name" value="Cueball_EGF_LRP_Nidogen"/>
</dbReference>
<dbReference type="PROSITE" id="PS50041">
    <property type="entry name" value="C_TYPE_LECTIN_2"/>
    <property type="match status" value="1"/>
</dbReference>
<dbReference type="GO" id="GO:0004252">
    <property type="term" value="F:serine-type endopeptidase activity"/>
    <property type="evidence" value="ECO:0007669"/>
    <property type="project" value="UniProtKB-EC"/>
</dbReference>
<dbReference type="PRINTS" id="PR00018">
    <property type="entry name" value="KRINGLE"/>
</dbReference>
<evidence type="ECO:0000256" key="3">
    <source>
        <dbReference type="PROSITE-ProRule" id="PRU00121"/>
    </source>
</evidence>
<evidence type="ECO:0000259" key="6">
    <source>
        <dbReference type="PROSITE" id="PS50070"/>
    </source>
</evidence>
<dbReference type="InterPro" id="IPR000033">
    <property type="entry name" value="LDLR_classB_rpt"/>
</dbReference>
<dbReference type="InterPro" id="IPR018056">
    <property type="entry name" value="Kringle_CS"/>
</dbReference>
<feature type="domain" description="C-type lectin" evidence="5">
    <location>
        <begin position="407"/>
        <end position="531"/>
    </location>
</feature>
<dbReference type="SMART" id="SM00135">
    <property type="entry name" value="LY"/>
    <property type="match status" value="3"/>
</dbReference>
<dbReference type="SMART" id="SM00130">
    <property type="entry name" value="KR"/>
    <property type="match status" value="1"/>
</dbReference>
<dbReference type="InterPro" id="IPR038178">
    <property type="entry name" value="Kringle_sf"/>
</dbReference>
<accession>A0A8S3PPI2</accession>
<evidence type="ECO:0000256" key="4">
    <source>
        <dbReference type="SAM" id="SignalP"/>
    </source>
</evidence>
<feature type="domain" description="Kringle" evidence="6">
    <location>
        <begin position="318"/>
        <end position="389"/>
    </location>
</feature>
<comment type="caution">
    <text evidence="7">The sequence shown here is derived from an EMBL/GenBank/DDBJ whole genome shotgun (WGS) entry which is preliminary data.</text>
</comment>
<dbReference type="PROSITE" id="PS00615">
    <property type="entry name" value="C_TYPE_LECTIN_1"/>
    <property type="match status" value="1"/>
</dbReference>
<dbReference type="EMBL" id="CAJPWZ010000099">
    <property type="protein sequence ID" value="CAG2185762.1"/>
    <property type="molecule type" value="Genomic_DNA"/>
</dbReference>
<dbReference type="PANTHER" id="PTHR46513:SF13">
    <property type="entry name" value="EGF-LIKE DOMAIN-CONTAINING PROTEIN"/>
    <property type="match status" value="1"/>
</dbReference>
<protein>
    <submittedName>
        <fullName evidence="7">PLG</fullName>
        <ecNumber evidence="7">3.4.21.7</ecNumber>
    </submittedName>
</protein>
<dbReference type="InterPro" id="IPR001304">
    <property type="entry name" value="C-type_lectin-like"/>
</dbReference>
<keyword evidence="2" id="KW-1015">Disulfide bond</keyword>
<dbReference type="SUPFAM" id="SSF57440">
    <property type="entry name" value="Kringle-like"/>
    <property type="match status" value="1"/>
</dbReference>
<evidence type="ECO:0000256" key="1">
    <source>
        <dbReference type="ARBA" id="ARBA00022572"/>
    </source>
</evidence>
<dbReference type="Gene3D" id="2.40.20.10">
    <property type="entry name" value="Plasminogen Kringle 4"/>
    <property type="match status" value="1"/>
</dbReference>
<gene>
    <name evidence="7" type="ORF">MEDL_1351</name>
</gene>
<feature type="signal peptide" evidence="4">
    <location>
        <begin position="1"/>
        <end position="17"/>
    </location>
</feature>
<dbReference type="InterPro" id="IPR032485">
    <property type="entry name" value="LRP1-like_beta_prop"/>
</dbReference>
<dbReference type="AlphaFoldDB" id="A0A8S3PPI2"/>
<dbReference type="PANTHER" id="PTHR46513">
    <property type="entry name" value="VITELLOGENIN RECEPTOR-LIKE PROTEIN-RELATED-RELATED"/>
    <property type="match status" value="1"/>
</dbReference>
<dbReference type="CDD" id="cd00037">
    <property type="entry name" value="CLECT"/>
    <property type="match status" value="1"/>
</dbReference>
<reference evidence="7" key="1">
    <citation type="submission" date="2021-03" db="EMBL/GenBank/DDBJ databases">
        <authorList>
            <person name="Bekaert M."/>
        </authorList>
    </citation>
    <scope>NUCLEOTIDE SEQUENCE</scope>
</reference>
<name>A0A8S3PPI2_MYTED</name>
<dbReference type="GO" id="GO:0042813">
    <property type="term" value="F:Wnt receptor activity"/>
    <property type="evidence" value="ECO:0007669"/>
    <property type="project" value="TreeGrafter"/>
</dbReference>
<dbReference type="InterPro" id="IPR018378">
    <property type="entry name" value="C-type_lectin_CS"/>
</dbReference>
<dbReference type="CDD" id="cd00108">
    <property type="entry name" value="KR"/>
    <property type="match status" value="1"/>
</dbReference>